<dbReference type="OrthoDB" id="9796712at2"/>
<dbReference type="Proteomes" id="UP000004947">
    <property type="component" value="Unassembled WGS sequence"/>
</dbReference>
<dbReference type="InterPro" id="IPR003016">
    <property type="entry name" value="2-oxoA_DH_lipoyl-BS"/>
</dbReference>
<dbReference type="SUPFAM" id="SSF51230">
    <property type="entry name" value="Single hybrid motif"/>
    <property type="match status" value="1"/>
</dbReference>
<comment type="similarity">
    <text evidence="1 3">Belongs to the GcvH family.</text>
</comment>
<dbReference type="InterPro" id="IPR000089">
    <property type="entry name" value="Biotin_lipoyl"/>
</dbReference>
<comment type="function">
    <text evidence="3">The glycine cleavage system catalyzes the degradation of glycine. The H protein shuttles the methylamine group of glycine from the P protein to the T protein.</text>
</comment>
<evidence type="ECO:0000313" key="6">
    <source>
        <dbReference type="EMBL" id="EDM29531.1"/>
    </source>
</evidence>
<evidence type="ECO:0000259" key="5">
    <source>
        <dbReference type="PROSITE" id="PS50968"/>
    </source>
</evidence>
<proteinExistence type="inferred from homology"/>
<comment type="caution">
    <text evidence="6">The sequence shown here is derived from an EMBL/GenBank/DDBJ whole genome shotgun (WGS) entry which is preliminary data.</text>
</comment>
<feature type="domain" description="Lipoyl-binding" evidence="5">
    <location>
        <begin position="17"/>
        <end position="99"/>
    </location>
</feature>
<reference evidence="6 7" key="1">
    <citation type="journal article" date="2010" name="J. Bacteriol.">
        <title>Genome sequence of Lentisphaera araneosa HTCC2155T, the type species of the order Lentisphaerales in the phylum Lentisphaerae.</title>
        <authorList>
            <person name="Thrash J.C."/>
            <person name="Cho J.C."/>
            <person name="Vergin K.L."/>
            <person name="Morris R.M."/>
            <person name="Giovannoni S.J."/>
        </authorList>
    </citation>
    <scope>NUCLEOTIDE SEQUENCE [LARGE SCALE GENOMIC DNA]</scope>
    <source>
        <strain evidence="6 7">HTCC2155</strain>
    </source>
</reference>
<dbReference type="EMBL" id="ABCK01000001">
    <property type="protein sequence ID" value="EDM29531.1"/>
    <property type="molecule type" value="Genomic_DNA"/>
</dbReference>
<dbReference type="AlphaFoldDB" id="A6DFF1"/>
<keyword evidence="2 3" id="KW-0450">Lipoyl</keyword>
<dbReference type="PANTHER" id="PTHR11715">
    <property type="entry name" value="GLYCINE CLEAVAGE SYSTEM H PROTEIN"/>
    <property type="match status" value="1"/>
</dbReference>
<evidence type="ECO:0000256" key="2">
    <source>
        <dbReference type="ARBA" id="ARBA00022823"/>
    </source>
</evidence>
<evidence type="ECO:0000256" key="4">
    <source>
        <dbReference type="PIRSR" id="PIRSR617453-50"/>
    </source>
</evidence>
<dbReference type="PANTHER" id="PTHR11715:SF3">
    <property type="entry name" value="GLYCINE CLEAVAGE SYSTEM H PROTEIN-RELATED"/>
    <property type="match status" value="1"/>
</dbReference>
<dbReference type="PROSITE" id="PS00189">
    <property type="entry name" value="LIPOYL"/>
    <property type="match status" value="1"/>
</dbReference>
<evidence type="ECO:0000256" key="3">
    <source>
        <dbReference type="HAMAP-Rule" id="MF_00272"/>
    </source>
</evidence>
<dbReference type="InterPro" id="IPR011053">
    <property type="entry name" value="Single_hybrid_motif"/>
</dbReference>
<keyword evidence="7" id="KW-1185">Reference proteome</keyword>
<dbReference type="InterPro" id="IPR033753">
    <property type="entry name" value="GCV_H/Fam206"/>
</dbReference>
<dbReference type="CDD" id="cd06848">
    <property type="entry name" value="GCS_H"/>
    <property type="match status" value="1"/>
</dbReference>
<name>A6DFF1_9BACT</name>
<evidence type="ECO:0000313" key="7">
    <source>
        <dbReference type="Proteomes" id="UP000004947"/>
    </source>
</evidence>
<dbReference type="NCBIfam" id="TIGR00527">
    <property type="entry name" value="gcvH"/>
    <property type="match status" value="1"/>
</dbReference>
<comment type="subunit">
    <text evidence="3">The glycine cleavage system is composed of four proteins: P, T, L and H.</text>
</comment>
<dbReference type="InterPro" id="IPR017453">
    <property type="entry name" value="GCV_H_sub"/>
</dbReference>
<dbReference type="InterPro" id="IPR002930">
    <property type="entry name" value="GCV_H"/>
</dbReference>
<dbReference type="Gene3D" id="2.40.50.100">
    <property type="match status" value="1"/>
</dbReference>
<dbReference type="STRING" id="313628.LNTAR_17313"/>
<dbReference type="GO" id="GO:0005960">
    <property type="term" value="C:glycine cleavage complex"/>
    <property type="evidence" value="ECO:0007669"/>
    <property type="project" value="InterPro"/>
</dbReference>
<sequence>MKYFSKDHEWVSLEGDVATVGISVHAAAELGDVTFVELPETDESVEAGAAVSVVESVKAASDIYAPIGGTITEVNEVLEDEPEIINEDAENKGWIFKLNGVDASALESLMTADQYAEFIK</sequence>
<dbReference type="HAMAP" id="MF_00272">
    <property type="entry name" value="GcvH"/>
    <property type="match status" value="1"/>
</dbReference>
<dbReference type="NCBIfam" id="NF002270">
    <property type="entry name" value="PRK01202.1"/>
    <property type="match status" value="1"/>
</dbReference>
<dbReference type="Pfam" id="PF01597">
    <property type="entry name" value="GCV_H"/>
    <property type="match status" value="1"/>
</dbReference>
<dbReference type="RefSeq" id="WP_007276653.1">
    <property type="nucleotide sequence ID" value="NZ_ABCK01000001.1"/>
</dbReference>
<dbReference type="eggNOG" id="COG0509">
    <property type="taxonomic scope" value="Bacteria"/>
</dbReference>
<dbReference type="GO" id="GO:0005829">
    <property type="term" value="C:cytosol"/>
    <property type="evidence" value="ECO:0007669"/>
    <property type="project" value="TreeGrafter"/>
</dbReference>
<evidence type="ECO:0000256" key="1">
    <source>
        <dbReference type="ARBA" id="ARBA00009249"/>
    </source>
</evidence>
<feature type="modified residue" description="N6-lipoyllysine" evidence="3 4">
    <location>
        <position position="58"/>
    </location>
</feature>
<comment type="cofactor">
    <cofactor evidence="3">
        <name>(R)-lipoate</name>
        <dbReference type="ChEBI" id="CHEBI:83088"/>
    </cofactor>
    <text evidence="3">Binds 1 lipoyl cofactor covalently.</text>
</comment>
<accession>A6DFF1</accession>
<dbReference type="PROSITE" id="PS50968">
    <property type="entry name" value="BIOTINYL_LIPOYL"/>
    <property type="match status" value="1"/>
</dbReference>
<dbReference type="GO" id="GO:0019464">
    <property type="term" value="P:glycine decarboxylation via glycine cleavage system"/>
    <property type="evidence" value="ECO:0007669"/>
    <property type="project" value="UniProtKB-UniRule"/>
</dbReference>
<gene>
    <name evidence="3" type="primary">gcvH</name>
    <name evidence="6" type="ORF">LNTAR_17313</name>
</gene>
<dbReference type="GO" id="GO:0009249">
    <property type="term" value="P:protein lipoylation"/>
    <property type="evidence" value="ECO:0007669"/>
    <property type="project" value="TreeGrafter"/>
</dbReference>
<organism evidence="6 7">
    <name type="scientific">Lentisphaera araneosa HTCC2155</name>
    <dbReference type="NCBI Taxonomy" id="313628"/>
    <lineage>
        <taxon>Bacteria</taxon>
        <taxon>Pseudomonadati</taxon>
        <taxon>Lentisphaerota</taxon>
        <taxon>Lentisphaeria</taxon>
        <taxon>Lentisphaerales</taxon>
        <taxon>Lentisphaeraceae</taxon>
        <taxon>Lentisphaera</taxon>
    </lineage>
</organism>
<protein>
    <recommendedName>
        <fullName evidence="3">Glycine cleavage system H protein</fullName>
    </recommendedName>
</protein>